<dbReference type="Proteomes" id="UP001201844">
    <property type="component" value="Unassembled WGS sequence"/>
</dbReference>
<protein>
    <submittedName>
        <fullName evidence="2">Uncharacterized protein</fullName>
    </submittedName>
</protein>
<evidence type="ECO:0000313" key="2">
    <source>
        <dbReference type="EMBL" id="MCJ8148212.1"/>
    </source>
</evidence>
<organism evidence="2 3">
    <name type="scientific">Shinella sedimenti</name>
    <dbReference type="NCBI Taxonomy" id="2919913"/>
    <lineage>
        <taxon>Bacteria</taxon>
        <taxon>Pseudomonadati</taxon>
        <taxon>Pseudomonadota</taxon>
        <taxon>Alphaproteobacteria</taxon>
        <taxon>Hyphomicrobiales</taxon>
        <taxon>Rhizobiaceae</taxon>
        <taxon>Shinella</taxon>
    </lineage>
</organism>
<accession>A0ABT0CHX7</accession>
<keyword evidence="3" id="KW-1185">Reference proteome</keyword>
<evidence type="ECO:0000256" key="1">
    <source>
        <dbReference type="SAM" id="SignalP"/>
    </source>
</evidence>
<feature type="signal peptide" evidence="1">
    <location>
        <begin position="1"/>
        <end position="19"/>
    </location>
</feature>
<comment type="caution">
    <text evidence="2">The sequence shown here is derived from an EMBL/GenBank/DDBJ whole genome shotgun (WGS) entry which is preliminary data.</text>
</comment>
<evidence type="ECO:0000313" key="3">
    <source>
        <dbReference type="Proteomes" id="UP001201844"/>
    </source>
</evidence>
<dbReference type="RefSeq" id="WP_241597315.1">
    <property type="nucleotide sequence ID" value="NZ_JAKVIN010000001.1"/>
</dbReference>
<feature type="chain" id="PRO_5045839815" evidence="1">
    <location>
        <begin position="20"/>
        <end position="167"/>
    </location>
</feature>
<dbReference type="EMBL" id="JAKVIN010000001">
    <property type="protein sequence ID" value="MCJ8148212.1"/>
    <property type="molecule type" value="Genomic_DNA"/>
</dbReference>
<keyword evidence="1" id="KW-0732">Signal</keyword>
<proteinExistence type="predicted"/>
<sequence length="167" mass="17991">MRLLLVLIAVFSLPLAVLAAEWTPYANARFGFAVEIPPGFSLVREADNGDGRSYANGEARLAVWGHTLAEGDFKDDVAERRATYAREGWDLSYDRQTAGWASLSGTRGKSILYHRAIVLCDGAAASFVLEYPDTMKKAISPLVGRLVKSMRPAQGCTSAQGVAPAAQ</sequence>
<name>A0ABT0CHX7_9HYPH</name>
<reference evidence="2 3" key="1">
    <citation type="submission" date="2022-02" db="EMBL/GenBank/DDBJ databases">
        <title>Shinella B3.7 sp. nov., isolated from Sediment (Zhairuo Island).</title>
        <authorList>
            <person name="Chen G."/>
        </authorList>
    </citation>
    <scope>NUCLEOTIDE SEQUENCE [LARGE SCALE GENOMIC DNA]</scope>
    <source>
        <strain evidence="2 3">B3.7</strain>
    </source>
</reference>
<gene>
    <name evidence="2" type="ORF">MKI86_03595</name>
</gene>